<dbReference type="Pfam" id="PF13086">
    <property type="entry name" value="AAA_11"/>
    <property type="match status" value="1"/>
</dbReference>
<gene>
    <name evidence="2" type="ORF">K814_0121795</name>
</gene>
<evidence type="ECO:0000313" key="3">
    <source>
        <dbReference type="Proteomes" id="UP000030060"/>
    </source>
</evidence>
<dbReference type="AlphaFoldDB" id="A0A0A1YUW2"/>
<dbReference type="InterPro" id="IPR041679">
    <property type="entry name" value="DNA2/NAM7-like_C"/>
</dbReference>
<dbReference type="CDD" id="cd18808">
    <property type="entry name" value="SF1_C_Upf1"/>
    <property type="match status" value="1"/>
</dbReference>
<dbReference type="PANTHER" id="PTHR10887">
    <property type="entry name" value="DNA2/NAM7 HELICASE FAMILY"/>
    <property type="match status" value="1"/>
</dbReference>
<dbReference type="InterPro" id="IPR027417">
    <property type="entry name" value="P-loop_NTPase"/>
</dbReference>
<dbReference type="PANTHER" id="PTHR10887:SF495">
    <property type="entry name" value="HELICASE SENATAXIN ISOFORM X1-RELATED"/>
    <property type="match status" value="1"/>
</dbReference>
<accession>A0A0A1YUW2</accession>
<dbReference type="InterPro" id="IPR045055">
    <property type="entry name" value="DNA2/NAM7-like"/>
</dbReference>
<reference evidence="2 3" key="1">
    <citation type="journal article" date="2013" name="Genome Announc.">
        <title>Draft Genome Sequence of Pseudomonas fluorescens LMG 5329, a White Line-Inducing Principle-Producing Bioindicator for the Mushroom Pathogen Pseudomonas tolaasii.</title>
        <authorList>
            <person name="Ghequire M.G."/>
            <person name="Rokni-Zadeh H."/>
            <person name="Zarrineh P."/>
            <person name="De Mot R."/>
        </authorList>
    </citation>
    <scope>NUCLEOTIDE SEQUENCE [LARGE SCALE GENOMIC DNA]</scope>
    <source>
        <strain evidence="2 3">LMG 5329</strain>
    </source>
</reference>
<evidence type="ECO:0000313" key="2">
    <source>
        <dbReference type="EMBL" id="KGE65815.1"/>
    </source>
</evidence>
<dbReference type="InterPro" id="IPR041677">
    <property type="entry name" value="DNA2/NAM7_AAA_11"/>
</dbReference>
<dbReference type="OrthoDB" id="9757917at2"/>
<sequence>MNLQEFPLFCADVLSLSTTEETQSLRVNEAITVQRYQDDWLVVQGDERIVVTCNPSQSTLFGPLASRDQVRWMLAACKKNRLQVQYCAPADVSAMNLEFRVDGLIADSLYTHQEIGQNDVEQACQWMQEQFVVKGALEGDWLALSRFNNTAAKGSFQVLGMGWRADIERTADGALLVKRVARHVRRSDSFSLLVGDFAFRDASVAAQLNSPAQQVLLNAMLRDNAGYLELWNLYNDKEWQRALQQAQTLKALRFVRYESFQNGRENAWRLWPKSPEAYQLFCERHKGLDLSRDTQFDLGDAPPDWSEELSNEAPSASFAPTPRGRIRFEAQCLVFTPVSTHNDVKPKSPEGWLYLSVAGNRTVGKRRLIAKQSIDSGRRLPSLRWLLEGLAIPAERRRTLKGLTAYANESFKGGQPTDKQIDALDKALNTPELAIIIGPPGTGKTQVIAALQRRLAEETREQNIAGQVLISSFQHDAVDNALERSDVFKLPATRIGGKRRDVEEDNRIDPWLERQVEHVQGKIAQEYERYPELEPVSRLSQALLMTRVSNLSPAERADAFKDMLATARSLVQHGLLLPARLEQALQDYIDQINPLPRGRGADAVDSATLRRIRALRVKPGAFSDDGADRAWDLLSWLKRHDVALGEGMRELLEQAADCRQASQDLLQRLAEGKNRLLDRFLPDYRPAQLKHQLDALGVSLIDQLEQHLQDKISQRKLGVAWVLEQLAGSLEMDRAAAVAAAQEYSMVVGATCQQAAGRQMASLKAVSDLDSMDIEFDTVIVDEAARANPLDLFVPMAMAKRRIVLVGDDRQLPHMLEPEVESQLQEEHALTALQLEALRSSLFQRMRLMLQDLEKKDGIRRVVMLDTQFRMHRVLGDFVSAQFYEKVGLEAVKTTRKDDDFAFAPDFIRALGNDGGHYENKVCQWIDVPASAGLAQRLGGTSPMRETEAERVVEEVKRLMIAGGEALSVGVITFYAAQRDLIMEKLTQVQIDGVPLMERKSTGIEPHEQFKWAKKVRSDGSEYSEERLRVGSVDAFQGKEFDVVLLSCVRTGPQGRRGPAGRAEDSPEKSRETLLNEQYGFLRLPNRMNVAMSRQRQMLICVGDAALATHVDAEEAVPALVALHQLCGGAHGSLR</sequence>
<protein>
    <recommendedName>
        <fullName evidence="1">AAA+ ATPase domain-containing protein</fullName>
    </recommendedName>
</protein>
<dbReference type="Gene3D" id="3.40.50.300">
    <property type="entry name" value="P-loop containing nucleotide triphosphate hydrolases"/>
    <property type="match status" value="3"/>
</dbReference>
<dbReference type="Proteomes" id="UP000030060">
    <property type="component" value="Unassembled WGS sequence"/>
</dbReference>
<dbReference type="RefSeq" id="WP_016978915.1">
    <property type="nucleotide sequence ID" value="NZ_ASGY01000164.1"/>
</dbReference>
<organism evidence="2 3">
    <name type="scientific">Pseudomonas fluorescens LMG 5329</name>
    <dbReference type="NCBI Taxonomy" id="1324332"/>
    <lineage>
        <taxon>Bacteria</taxon>
        <taxon>Pseudomonadati</taxon>
        <taxon>Pseudomonadota</taxon>
        <taxon>Gammaproteobacteria</taxon>
        <taxon>Pseudomonadales</taxon>
        <taxon>Pseudomonadaceae</taxon>
        <taxon>Pseudomonas</taxon>
    </lineage>
</organism>
<dbReference type="SUPFAM" id="SSF52540">
    <property type="entry name" value="P-loop containing nucleoside triphosphate hydrolases"/>
    <property type="match status" value="1"/>
</dbReference>
<dbReference type="GO" id="GO:0004386">
    <property type="term" value="F:helicase activity"/>
    <property type="evidence" value="ECO:0007669"/>
    <property type="project" value="InterPro"/>
</dbReference>
<dbReference type="Pfam" id="PF13087">
    <property type="entry name" value="AAA_12"/>
    <property type="match status" value="1"/>
</dbReference>
<dbReference type="CDD" id="cd17934">
    <property type="entry name" value="DEXXQc_Upf1-like"/>
    <property type="match status" value="1"/>
</dbReference>
<dbReference type="InterPro" id="IPR003593">
    <property type="entry name" value="AAA+_ATPase"/>
</dbReference>
<evidence type="ECO:0000259" key="1">
    <source>
        <dbReference type="SMART" id="SM00382"/>
    </source>
</evidence>
<name>A0A0A1YUW2_PSEFL</name>
<comment type="caution">
    <text evidence="2">The sequence shown here is derived from an EMBL/GenBank/DDBJ whole genome shotgun (WGS) entry which is preliminary data.</text>
</comment>
<proteinExistence type="predicted"/>
<dbReference type="SMART" id="SM00382">
    <property type="entry name" value="AAA"/>
    <property type="match status" value="1"/>
</dbReference>
<dbReference type="InterPro" id="IPR047187">
    <property type="entry name" value="SF1_C_Upf1"/>
</dbReference>
<dbReference type="EMBL" id="ASGY01000164">
    <property type="protein sequence ID" value="KGE65815.1"/>
    <property type="molecule type" value="Genomic_DNA"/>
</dbReference>
<feature type="domain" description="AAA+ ATPase" evidence="1">
    <location>
        <begin position="430"/>
        <end position="889"/>
    </location>
</feature>